<dbReference type="InterPro" id="IPR027417">
    <property type="entry name" value="P-loop_NTPase"/>
</dbReference>
<dbReference type="SUPFAM" id="SSF52540">
    <property type="entry name" value="P-loop containing nucleoside triphosphate hydrolases"/>
    <property type="match status" value="1"/>
</dbReference>
<feature type="non-terminal residue" evidence="1">
    <location>
        <position position="1"/>
    </location>
</feature>
<dbReference type="OrthoDB" id="2374788at2759"/>
<evidence type="ECO:0000313" key="2">
    <source>
        <dbReference type="Proteomes" id="UP000789739"/>
    </source>
</evidence>
<accession>A0A9N9GUT2</accession>
<gene>
    <name evidence="1" type="ORF">PBRASI_LOCUS9265</name>
</gene>
<dbReference type="EMBL" id="CAJVPI010001939">
    <property type="protein sequence ID" value="CAG8631293.1"/>
    <property type="molecule type" value="Genomic_DNA"/>
</dbReference>
<reference evidence="1" key="1">
    <citation type="submission" date="2021-06" db="EMBL/GenBank/DDBJ databases">
        <authorList>
            <person name="Kallberg Y."/>
            <person name="Tangrot J."/>
            <person name="Rosling A."/>
        </authorList>
    </citation>
    <scope>NUCLEOTIDE SEQUENCE</scope>
    <source>
        <strain evidence="1">BR232B</strain>
    </source>
</reference>
<dbReference type="Proteomes" id="UP000789739">
    <property type="component" value="Unassembled WGS sequence"/>
</dbReference>
<keyword evidence="2" id="KW-1185">Reference proteome</keyword>
<proteinExistence type="predicted"/>
<name>A0A9N9GUT2_9GLOM</name>
<evidence type="ECO:0000313" key="1">
    <source>
        <dbReference type="EMBL" id="CAG8631293.1"/>
    </source>
</evidence>
<comment type="caution">
    <text evidence="1">The sequence shown here is derived from an EMBL/GenBank/DDBJ whole genome shotgun (WGS) entry which is preliminary data.</text>
</comment>
<protein>
    <submittedName>
        <fullName evidence="1">11414_t:CDS:1</fullName>
    </submittedName>
</protein>
<dbReference type="AlphaFoldDB" id="A0A9N9GUT2"/>
<sequence length="563" mass="63382">MPSKELVGMSSSDLCISNCQADITDPRDLMNGGTFYIYNKDKPFGLGAVENILKSLDPIAEDLKSRKFSPFLPYSFSMPVPMLGDKPSLLLHDLPECGKDGWTKAQELLSDNYDAALTTILGVSGSGKTHLCFETLCQKYGFYIVAAPSTYLGSSTRDLQTITEDLETMTLRYGSLKHTQEASIMAKHATKYVLLAQLLILHRLLSNCTMTPKEWLLFQLRPQNDVFRRLSWTLWQSTYRNEVLSNFTNIKDKILPKCHNLTGQNHLIVILDEAQVLLNKMKDFFLRESEPQSKIYRSLLSPVTTALVGSDSCRLFVCGSALSILHSEELLQSAIGKHEKSIRFTNLGVIDSEAFFIKHVLDFTKNQPAIQARASIDTALEQVQHQFLSDVEQSSFISKLTSLQSYKPQVLQVFKEASASTLLVGKAIIMKDRKDLELMTHGLAMMEKEEAAKKFFELANLESVYRTRMVMGILVSDQSGSGTTWEKLVPWHLWRVLFNGQIRVENHLLFKNLNIPNFKGPVSLHLPADKDNLPSATYGQVSTLKFTLSHYLDQVLLPTLTNP</sequence>
<organism evidence="1 2">
    <name type="scientific">Paraglomus brasilianum</name>
    <dbReference type="NCBI Taxonomy" id="144538"/>
    <lineage>
        <taxon>Eukaryota</taxon>
        <taxon>Fungi</taxon>
        <taxon>Fungi incertae sedis</taxon>
        <taxon>Mucoromycota</taxon>
        <taxon>Glomeromycotina</taxon>
        <taxon>Glomeromycetes</taxon>
        <taxon>Paraglomerales</taxon>
        <taxon>Paraglomeraceae</taxon>
        <taxon>Paraglomus</taxon>
    </lineage>
</organism>